<dbReference type="PANTHER" id="PTHR43531">
    <property type="entry name" value="PROTEIN ICFG"/>
    <property type="match status" value="1"/>
</dbReference>
<protein>
    <submittedName>
        <fullName evidence="6">Methyl-accepting chemotaxis protein, HBM sensor domain-containing</fullName>
    </submittedName>
</protein>
<dbReference type="SMART" id="SM00283">
    <property type="entry name" value="MA"/>
    <property type="match status" value="1"/>
</dbReference>
<keyword evidence="4" id="KW-1133">Transmembrane helix</keyword>
<dbReference type="EMBL" id="CP061799">
    <property type="protein sequence ID" value="QTA83037.1"/>
    <property type="molecule type" value="Genomic_DNA"/>
</dbReference>
<dbReference type="GO" id="GO:0006935">
    <property type="term" value="P:chemotaxis"/>
    <property type="evidence" value="ECO:0007669"/>
    <property type="project" value="UniProtKB-KW"/>
</dbReference>
<keyword evidence="3" id="KW-0807">Transducer</keyword>
<dbReference type="GO" id="GO:0007165">
    <property type="term" value="P:signal transduction"/>
    <property type="evidence" value="ECO:0007669"/>
    <property type="project" value="UniProtKB-KW"/>
</dbReference>
<dbReference type="PROSITE" id="PS50111">
    <property type="entry name" value="CHEMOTAXIS_TRANSDUC_2"/>
    <property type="match status" value="1"/>
</dbReference>
<keyword evidence="7" id="KW-1185">Reference proteome</keyword>
<keyword evidence="4" id="KW-0472">Membrane</keyword>
<dbReference type="SUPFAM" id="SSF58104">
    <property type="entry name" value="Methyl-accepting chemotaxis protein (MCP) signaling domain"/>
    <property type="match status" value="1"/>
</dbReference>
<accession>A0A975GIY3</accession>
<evidence type="ECO:0000256" key="1">
    <source>
        <dbReference type="ARBA" id="ARBA00022500"/>
    </source>
</evidence>
<evidence type="ECO:0000259" key="5">
    <source>
        <dbReference type="PROSITE" id="PS50111"/>
    </source>
</evidence>
<dbReference type="InterPro" id="IPR051310">
    <property type="entry name" value="MCP_chemotaxis"/>
</dbReference>
<reference evidence="6" key="1">
    <citation type="journal article" date="2021" name="Microb. Physiol.">
        <title>Proteogenomic Insights into the Physiology of Marine, Sulfate-Reducing, Filamentous Desulfonema limicola and Desulfonema magnum.</title>
        <authorList>
            <person name="Schnaars V."/>
            <person name="Wohlbrand L."/>
            <person name="Scheve S."/>
            <person name="Hinrichs C."/>
            <person name="Reinhardt R."/>
            <person name="Rabus R."/>
        </authorList>
    </citation>
    <scope>NUCLEOTIDE SEQUENCE</scope>
    <source>
        <strain evidence="6">5ac10</strain>
    </source>
</reference>
<dbReference type="SMART" id="SM01358">
    <property type="entry name" value="HBM"/>
    <property type="match status" value="1"/>
</dbReference>
<evidence type="ECO:0000256" key="4">
    <source>
        <dbReference type="SAM" id="Phobius"/>
    </source>
</evidence>
<dbReference type="PRINTS" id="PR00260">
    <property type="entry name" value="CHEMTRNSDUCR"/>
</dbReference>
<comment type="similarity">
    <text evidence="2">Belongs to the methyl-accepting chemotaxis (MCP) protein family.</text>
</comment>
<sequence length="462" mass="50827">MKKRYRLSYKIVFGFLIVLMLNLFAAFGSSRGLFDIKRRFENTENVNEIVQIMLEIRRHEKNFIIRHDNEYIKKVNTYLEDLNNKAYQAKTRLKDPKDIQVIENLINSASLYKESFNNYIEICRKQDKTEADKHQLTQLDMEMVQSARQVLDTCYTAGSAQKMKMQKEIKISIIILAASFISAFCFGIFFSIIISKSITKPINSVVNKLTDTSHELASASTQVAEVSLSLAQGTSEQAAAVEQTSASLEEISSMIKQNADNAKKADLFMKETYNIVEKAGKSMEDLTLSMNDILASSEETFKIIKTIDEIAFQTNLLALNAAVEAARAGNAGAGFAVVSQEVRNLAMKAADAAKNTSEMISKTVKKIRLGSGLLAATGTDFSRVSENASSVAEIISEISAASGDQAAGIGQISTAVVEMDKTIQSNAATAEHSSSASVQLNTQANEMEKFTDELMEIVLGKT</sequence>
<dbReference type="GO" id="GO:0004888">
    <property type="term" value="F:transmembrane signaling receptor activity"/>
    <property type="evidence" value="ECO:0007669"/>
    <property type="project" value="InterPro"/>
</dbReference>
<dbReference type="InterPro" id="IPR004089">
    <property type="entry name" value="MCPsignal_dom"/>
</dbReference>
<dbReference type="AlphaFoldDB" id="A0A975GIY3"/>
<gene>
    <name evidence="6" type="ORF">dnl_54300</name>
</gene>
<evidence type="ECO:0000313" key="6">
    <source>
        <dbReference type="EMBL" id="QTA83037.1"/>
    </source>
</evidence>
<proteinExistence type="inferred from homology"/>
<feature type="domain" description="Methyl-accepting transducer" evidence="5">
    <location>
        <begin position="212"/>
        <end position="441"/>
    </location>
</feature>
<dbReference type="RefSeq" id="WP_207688884.1">
    <property type="nucleotide sequence ID" value="NZ_CP061799.1"/>
</dbReference>
<evidence type="ECO:0000256" key="2">
    <source>
        <dbReference type="ARBA" id="ARBA00029447"/>
    </source>
</evidence>
<dbReference type="InterPro" id="IPR004090">
    <property type="entry name" value="Chemotax_Me-accpt_rcpt"/>
</dbReference>
<evidence type="ECO:0000313" key="7">
    <source>
        <dbReference type="Proteomes" id="UP000663720"/>
    </source>
</evidence>
<dbReference type="KEGG" id="dli:dnl_54300"/>
<dbReference type="Proteomes" id="UP000663720">
    <property type="component" value="Chromosome"/>
</dbReference>
<feature type="transmembrane region" description="Helical" evidence="4">
    <location>
        <begin position="12"/>
        <end position="34"/>
    </location>
</feature>
<dbReference type="PANTHER" id="PTHR43531:SF11">
    <property type="entry name" value="METHYL-ACCEPTING CHEMOTAXIS PROTEIN 3"/>
    <property type="match status" value="1"/>
</dbReference>
<keyword evidence="1" id="KW-0145">Chemotaxis</keyword>
<dbReference type="Gene3D" id="1.10.287.950">
    <property type="entry name" value="Methyl-accepting chemotaxis protein"/>
    <property type="match status" value="1"/>
</dbReference>
<dbReference type="InterPro" id="IPR032255">
    <property type="entry name" value="HBM"/>
</dbReference>
<organism evidence="6 7">
    <name type="scientific">Desulfonema limicola</name>
    <dbReference type="NCBI Taxonomy" id="45656"/>
    <lineage>
        <taxon>Bacteria</taxon>
        <taxon>Pseudomonadati</taxon>
        <taxon>Thermodesulfobacteriota</taxon>
        <taxon>Desulfobacteria</taxon>
        <taxon>Desulfobacterales</taxon>
        <taxon>Desulfococcaceae</taxon>
        <taxon>Desulfonema</taxon>
    </lineage>
</organism>
<feature type="transmembrane region" description="Helical" evidence="4">
    <location>
        <begin position="171"/>
        <end position="194"/>
    </location>
</feature>
<dbReference type="GO" id="GO:0016020">
    <property type="term" value="C:membrane"/>
    <property type="evidence" value="ECO:0007669"/>
    <property type="project" value="InterPro"/>
</dbReference>
<name>A0A975GIY3_9BACT</name>
<evidence type="ECO:0000256" key="3">
    <source>
        <dbReference type="PROSITE-ProRule" id="PRU00284"/>
    </source>
</evidence>
<keyword evidence="4" id="KW-0812">Transmembrane</keyword>
<dbReference type="Pfam" id="PF00015">
    <property type="entry name" value="MCPsignal"/>
    <property type="match status" value="1"/>
</dbReference>